<name>A0AAV3X3B4_9CYAN</name>
<dbReference type="InterPro" id="IPR036388">
    <property type="entry name" value="WH-like_DNA-bd_sf"/>
</dbReference>
<dbReference type="RefSeq" id="WP_226576363.1">
    <property type="nucleotide sequence ID" value="NZ_BLAY01000014.1"/>
</dbReference>
<proteinExistence type="predicted"/>
<dbReference type="Gene3D" id="1.10.10.10">
    <property type="entry name" value="Winged helix-like DNA-binding domain superfamily/Winged helix DNA-binding domain"/>
    <property type="match status" value="1"/>
</dbReference>
<dbReference type="Proteomes" id="UP001050975">
    <property type="component" value="Unassembled WGS sequence"/>
</dbReference>
<dbReference type="AlphaFoldDB" id="A0AAV3X3B4"/>
<dbReference type="Pfam" id="PF04255">
    <property type="entry name" value="DUF433"/>
    <property type="match status" value="1"/>
</dbReference>
<protein>
    <recommendedName>
        <fullName evidence="3">DUF433 domain-containing protein</fullName>
    </recommendedName>
</protein>
<dbReference type="InterPro" id="IPR009057">
    <property type="entry name" value="Homeodomain-like_sf"/>
</dbReference>
<organism evidence="1 2">
    <name type="scientific">Microseira wollei NIES-4236</name>
    <dbReference type="NCBI Taxonomy" id="2530354"/>
    <lineage>
        <taxon>Bacteria</taxon>
        <taxon>Bacillati</taxon>
        <taxon>Cyanobacteriota</taxon>
        <taxon>Cyanophyceae</taxon>
        <taxon>Oscillatoriophycideae</taxon>
        <taxon>Aerosakkonematales</taxon>
        <taxon>Aerosakkonemataceae</taxon>
        <taxon>Microseira</taxon>
    </lineage>
</organism>
<dbReference type="EMBL" id="BLAY01000014">
    <property type="protein sequence ID" value="GET36559.1"/>
    <property type="molecule type" value="Genomic_DNA"/>
</dbReference>
<reference evidence="1" key="1">
    <citation type="submission" date="2019-10" db="EMBL/GenBank/DDBJ databases">
        <title>Draft genome sequece of Microseira wollei NIES-4236.</title>
        <authorList>
            <person name="Yamaguchi H."/>
            <person name="Suzuki S."/>
            <person name="Kawachi M."/>
        </authorList>
    </citation>
    <scope>NUCLEOTIDE SEQUENCE</scope>
    <source>
        <strain evidence="1">NIES-4236</strain>
    </source>
</reference>
<dbReference type="InterPro" id="IPR007367">
    <property type="entry name" value="DUF433"/>
</dbReference>
<evidence type="ECO:0000313" key="2">
    <source>
        <dbReference type="Proteomes" id="UP001050975"/>
    </source>
</evidence>
<sequence>MTSVDNGQAAIIRTERGLAIAGTRITLYDVIDFLKAQYPPKLIRNKFNLTDEQINAALSYLEANRNQVEVEYQEVLQTREEIRQYWEDRNREHFARIATIPHKPGQEALWAKLEEQKAKRPSKTL</sequence>
<keyword evidence="2" id="KW-1185">Reference proteome</keyword>
<gene>
    <name evidence="1" type="ORF">MiSe_13100</name>
</gene>
<dbReference type="SUPFAM" id="SSF46689">
    <property type="entry name" value="Homeodomain-like"/>
    <property type="match status" value="1"/>
</dbReference>
<accession>A0AAV3X3B4</accession>
<evidence type="ECO:0000313" key="1">
    <source>
        <dbReference type="EMBL" id="GET36559.1"/>
    </source>
</evidence>
<evidence type="ECO:0008006" key="3">
    <source>
        <dbReference type="Google" id="ProtNLM"/>
    </source>
</evidence>
<comment type="caution">
    <text evidence="1">The sequence shown here is derived from an EMBL/GenBank/DDBJ whole genome shotgun (WGS) entry which is preliminary data.</text>
</comment>